<dbReference type="InterPro" id="IPR044173">
    <property type="entry name" value="CASPL"/>
</dbReference>
<reference evidence="10 11" key="1">
    <citation type="journal article" date="2016" name="Sci. Rep.">
        <title>The Dendrobium catenatum Lindl. genome sequence provides insights into polysaccharide synthase, floral development and adaptive evolution.</title>
        <authorList>
            <person name="Zhang G.Q."/>
            <person name="Xu Q."/>
            <person name="Bian C."/>
            <person name="Tsai W.C."/>
            <person name="Yeh C.M."/>
            <person name="Liu K.W."/>
            <person name="Yoshida K."/>
            <person name="Zhang L.S."/>
            <person name="Chang S.B."/>
            <person name="Chen F."/>
            <person name="Shi Y."/>
            <person name="Su Y.Y."/>
            <person name="Zhang Y.Q."/>
            <person name="Chen L.J."/>
            <person name="Yin Y."/>
            <person name="Lin M."/>
            <person name="Huang H."/>
            <person name="Deng H."/>
            <person name="Wang Z.W."/>
            <person name="Zhu S.L."/>
            <person name="Zhao X."/>
            <person name="Deng C."/>
            <person name="Niu S.C."/>
            <person name="Huang J."/>
            <person name="Wang M."/>
            <person name="Liu G.H."/>
            <person name="Yang H.J."/>
            <person name="Xiao X.J."/>
            <person name="Hsiao Y.Y."/>
            <person name="Wu W.L."/>
            <person name="Chen Y.Y."/>
            <person name="Mitsuda N."/>
            <person name="Ohme-Takagi M."/>
            <person name="Luo Y.B."/>
            <person name="Van de Peer Y."/>
            <person name="Liu Z.J."/>
        </authorList>
    </citation>
    <scope>NUCLEOTIDE SEQUENCE [LARGE SCALE GENOMIC DNA]</scope>
    <source>
        <tissue evidence="10">The whole plant</tissue>
    </source>
</reference>
<feature type="transmembrane region" description="Helical" evidence="8">
    <location>
        <begin position="196"/>
        <end position="225"/>
    </location>
</feature>
<dbReference type="AlphaFoldDB" id="A0A2I0WB70"/>
<dbReference type="PANTHER" id="PTHR36488">
    <property type="entry name" value="CASP-LIKE PROTEIN 1U1"/>
    <property type="match status" value="1"/>
</dbReference>
<comment type="similarity">
    <text evidence="2 8">Belongs to the Casparian strip membrane proteins (CASP) family.</text>
</comment>
<dbReference type="InterPro" id="IPR006702">
    <property type="entry name" value="CASP_dom"/>
</dbReference>
<dbReference type="NCBIfam" id="TIGR01569">
    <property type="entry name" value="A_tha_TIGR01569"/>
    <property type="match status" value="1"/>
</dbReference>
<dbReference type="Proteomes" id="UP000233837">
    <property type="component" value="Unassembled WGS sequence"/>
</dbReference>
<evidence type="ECO:0000256" key="7">
    <source>
        <dbReference type="ARBA" id="ARBA00023136"/>
    </source>
</evidence>
<evidence type="ECO:0000313" key="10">
    <source>
        <dbReference type="EMBL" id="PKU72904.1"/>
    </source>
</evidence>
<evidence type="ECO:0000256" key="3">
    <source>
        <dbReference type="ARBA" id="ARBA00011489"/>
    </source>
</evidence>
<feature type="transmembrane region" description="Helical" evidence="8">
    <location>
        <begin position="115"/>
        <end position="137"/>
    </location>
</feature>
<protein>
    <recommendedName>
        <fullName evidence="8">CASP-like protein</fullName>
    </recommendedName>
</protein>
<proteinExistence type="inferred from homology"/>
<evidence type="ECO:0000256" key="8">
    <source>
        <dbReference type="RuleBase" id="RU361233"/>
    </source>
</evidence>
<organism evidence="10 11">
    <name type="scientific">Dendrobium catenatum</name>
    <dbReference type="NCBI Taxonomy" id="906689"/>
    <lineage>
        <taxon>Eukaryota</taxon>
        <taxon>Viridiplantae</taxon>
        <taxon>Streptophyta</taxon>
        <taxon>Embryophyta</taxon>
        <taxon>Tracheophyta</taxon>
        <taxon>Spermatophyta</taxon>
        <taxon>Magnoliopsida</taxon>
        <taxon>Liliopsida</taxon>
        <taxon>Asparagales</taxon>
        <taxon>Orchidaceae</taxon>
        <taxon>Epidendroideae</taxon>
        <taxon>Malaxideae</taxon>
        <taxon>Dendrobiinae</taxon>
        <taxon>Dendrobium</taxon>
    </lineage>
</organism>
<dbReference type="PANTHER" id="PTHR36488:SF8">
    <property type="entry name" value="CASP-LIKE PROTEIN 1U1"/>
    <property type="match status" value="1"/>
</dbReference>
<comment type="subunit">
    <text evidence="3 8">Homodimer and heterodimers.</text>
</comment>
<comment type="caution">
    <text evidence="8">Lacks conserved residue(s) required for the propagation of feature annotation.</text>
</comment>
<evidence type="ECO:0000256" key="2">
    <source>
        <dbReference type="ARBA" id="ARBA00007651"/>
    </source>
</evidence>
<evidence type="ECO:0000256" key="1">
    <source>
        <dbReference type="ARBA" id="ARBA00004651"/>
    </source>
</evidence>
<gene>
    <name evidence="10" type="ORF">MA16_Dca016649</name>
</gene>
<evidence type="ECO:0000256" key="5">
    <source>
        <dbReference type="ARBA" id="ARBA00022692"/>
    </source>
</evidence>
<dbReference type="EMBL" id="KZ502797">
    <property type="protein sequence ID" value="PKU72904.1"/>
    <property type="molecule type" value="Genomic_DNA"/>
</dbReference>
<keyword evidence="5 8" id="KW-0812">Transmembrane</keyword>
<keyword evidence="6 8" id="KW-1133">Transmembrane helix</keyword>
<feature type="domain" description="Casparian strip membrane protein" evidence="9">
    <location>
        <begin position="39"/>
        <end position="99"/>
    </location>
</feature>
<keyword evidence="7 8" id="KW-0472">Membrane</keyword>
<evidence type="ECO:0000313" key="11">
    <source>
        <dbReference type="Proteomes" id="UP000233837"/>
    </source>
</evidence>
<comment type="subcellular location">
    <subcellularLocation>
        <location evidence="1 8">Cell membrane</location>
        <topology evidence="1 8">Multi-pass membrane protein</topology>
    </subcellularLocation>
</comment>
<dbReference type="InterPro" id="IPR006459">
    <property type="entry name" value="CASP/CASPL"/>
</dbReference>
<reference evidence="10 11" key="2">
    <citation type="journal article" date="2017" name="Nature">
        <title>The Apostasia genome and the evolution of orchids.</title>
        <authorList>
            <person name="Zhang G.Q."/>
            <person name="Liu K.W."/>
            <person name="Li Z."/>
            <person name="Lohaus R."/>
            <person name="Hsiao Y.Y."/>
            <person name="Niu S.C."/>
            <person name="Wang J.Y."/>
            <person name="Lin Y.C."/>
            <person name="Xu Q."/>
            <person name="Chen L.J."/>
            <person name="Yoshida K."/>
            <person name="Fujiwara S."/>
            <person name="Wang Z.W."/>
            <person name="Zhang Y.Q."/>
            <person name="Mitsuda N."/>
            <person name="Wang M."/>
            <person name="Liu G.H."/>
            <person name="Pecoraro L."/>
            <person name="Huang H.X."/>
            <person name="Xiao X.J."/>
            <person name="Lin M."/>
            <person name="Wu X.Y."/>
            <person name="Wu W.L."/>
            <person name="Chen Y.Y."/>
            <person name="Chang S.B."/>
            <person name="Sakamoto S."/>
            <person name="Ohme-Takagi M."/>
            <person name="Yagi M."/>
            <person name="Zeng S.J."/>
            <person name="Shen C.Y."/>
            <person name="Yeh C.M."/>
            <person name="Luo Y.B."/>
            <person name="Tsai W.C."/>
            <person name="Van de Peer Y."/>
            <person name="Liu Z.J."/>
        </authorList>
    </citation>
    <scope>NUCLEOTIDE SEQUENCE [LARGE SCALE GENOMIC DNA]</scope>
    <source>
        <tissue evidence="10">The whole plant</tissue>
    </source>
</reference>
<feature type="domain" description="Casparian strip membrane protein" evidence="9">
    <location>
        <begin position="118"/>
        <end position="212"/>
    </location>
</feature>
<feature type="transmembrane region" description="Helical" evidence="8">
    <location>
        <begin position="47"/>
        <end position="67"/>
    </location>
</feature>
<evidence type="ECO:0000256" key="6">
    <source>
        <dbReference type="ARBA" id="ARBA00022989"/>
    </source>
</evidence>
<dbReference type="GO" id="GO:0005886">
    <property type="term" value="C:plasma membrane"/>
    <property type="evidence" value="ECO:0007669"/>
    <property type="project" value="UniProtKB-SubCell"/>
</dbReference>
<evidence type="ECO:0000256" key="4">
    <source>
        <dbReference type="ARBA" id="ARBA00022475"/>
    </source>
</evidence>
<keyword evidence="11" id="KW-1185">Reference proteome</keyword>
<sequence length="229" mass="24426">MDYQLKAGSEFSSVDPPVVAPPPTRRLHIDGVDGLPPSRAMEITGNVLRGVAAVLTFVAAIVMGTAAQTKRVVVIDDSGSPVTLAGTAKSHYSSALVICWARMTELPFSPSDGRFPGYFIVINVLTLVYSLATIILYHASKKAAMAGIYLPLTITDLLTMIFLVSCNGAASAISVVAENGNRHFGWDKICVSVRQYCAQVAVAISLSMFATVAYVILVLLTIIALHKRL</sequence>
<name>A0A2I0WB70_9ASPA</name>
<keyword evidence="4 8" id="KW-1003">Cell membrane</keyword>
<accession>A0A2I0WB70</accession>
<dbReference type="Pfam" id="PF04535">
    <property type="entry name" value="CASP_dom"/>
    <property type="match status" value="2"/>
</dbReference>
<evidence type="ECO:0000259" key="9">
    <source>
        <dbReference type="Pfam" id="PF04535"/>
    </source>
</evidence>